<keyword evidence="2" id="KW-1185">Reference proteome</keyword>
<dbReference type="EMBL" id="JAWRVI010000049">
    <property type="protein sequence ID" value="KAK4084836.1"/>
    <property type="molecule type" value="Genomic_DNA"/>
</dbReference>
<evidence type="ECO:0000313" key="1">
    <source>
        <dbReference type="EMBL" id="KAK4084836.1"/>
    </source>
</evidence>
<evidence type="ECO:0000313" key="2">
    <source>
        <dbReference type="Proteomes" id="UP001287286"/>
    </source>
</evidence>
<dbReference type="Proteomes" id="UP001287286">
    <property type="component" value="Unassembled WGS sequence"/>
</dbReference>
<proteinExistence type="predicted"/>
<accession>A0ABR0BND1</accession>
<protein>
    <submittedName>
        <fullName evidence="1">Uncharacterized protein</fullName>
    </submittedName>
</protein>
<gene>
    <name evidence="1" type="ORF">Purlil1_10056</name>
</gene>
<comment type="caution">
    <text evidence="1">The sequence shown here is derived from an EMBL/GenBank/DDBJ whole genome shotgun (WGS) entry which is preliminary data.</text>
</comment>
<name>A0ABR0BND1_PURLI</name>
<reference evidence="1 2" key="1">
    <citation type="journal article" date="2024" name="Microbiol. Resour. Announc.">
        <title>Genome annotations for the ascomycete fungi Trichoderma harzianum, Trichoderma aggressivum, and Purpureocillium lilacinum.</title>
        <authorList>
            <person name="Beijen E.P.W."/>
            <person name="Ohm R.A."/>
        </authorList>
    </citation>
    <scope>NUCLEOTIDE SEQUENCE [LARGE SCALE GENOMIC DNA]</scope>
    <source>
        <strain evidence="1 2">CBS 150709</strain>
    </source>
</reference>
<organism evidence="1 2">
    <name type="scientific">Purpureocillium lilacinum</name>
    <name type="common">Paecilomyces lilacinus</name>
    <dbReference type="NCBI Taxonomy" id="33203"/>
    <lineage>
        <taxon>Eukaryota</taxon>
        <taxon>Fungi</taxon>
        <taxon>Dikarya</taxon>
        <taxon>Ascomycota</taxon>
        <taxon>Pezizomycotina</taxon>
        <taxon>Sordariomycetes</taxon>
        <taxon>Hypocreomycetidae</taxon>
        <taxon>Hypocreales</taxon>
        <taxon>Ophiocordycipitaceae</taxon>
        <taxon>Purpureocillium</taxon>
    </lineage>
</organism>
<sequence length="195" mass="21042">MQGGGVTGWRLELQAQSCRVARGWAWPGVMGGGPSSTLTGQFCRRFPGAGKCSVRGGTGKTWCLIGQVSSIFCGQQSRPSPAQVLACRHICQVVRSTVPLLRLTISTTTTAAKLQLPSFPPRTFTAGWPARAAAAISATPGTQLEVFLNRANATSKQLPPPAELLTNTTRPRLTRRHRQHQRLNPRTRLKFAISA</sequence>